<protein>
    <submittedName>
        <fullName evidence="2">Uncharacterized protein</fullName>
    </submittedName>
</protein>
<dbReference type="EMBL" id="CDMZ01000099">
    <property type="protein sequence ID" value="CEM06581.1"/>
    <property type="molecule type" value="Genomic_DNA"/>
</dbReference>
<dbReference type="AlphaFoldDB" id="A0A0G4F2Y0"/>
<organism evidence="2">
    <name type="scientific">Chromera velia CCMP2878</name>
    <dbReference type="NCBI Taxonomy" id="1169474"/>
    <lineage>
        <taxon>Eukaryota</taxon>
        <taxon>Sar</taxon>
        <taxon>Alveolata</taxon>
        <taxon>Colpodellida</taxon>
        <taxon>Chromeraceae</taxon>
        <taxon>Chromera</taxon>
    </lineage>
</organism>
<sequence length="148" mass="15785">MVSSIGLRLPPCGSPYRPRRMGQISADPRGASNRERVTGGECVLWGGLLLFLEAKGTPTAPGLALGVCGDWRDGCADPLDRWTASSLHVLQRECRGRDMNTREGGGEGGEDKAGNKEGEKRREGGAKVGEGRVSEGAKKHRKKLARGC</sequence>
<feature type="compositionally biased region" description="Basic residues" evidence="1">
    <location>
        <begin position="138"/>
        <end position="148"/>
    </location>
</feature>
<proteinExistence type="predicted"/>
<feature type="compositionally biased region" description="Basic and acidic residues" evidence="1">
    <location>
        <begin position="96"/>
        <end position="137"/>
    </location>
</feature>
<accession>A0A0G4F2Y0</accession>
<name>A0A0G4F2Y0_9ALVE</name>
<evidence type="ECO:0000313" key="2">
    <source>
        <dbReference type="EMBL" id="CEM06581.1"/>
    </source>
</evidence>
<evidence type="ECO:0000256" key="1">
    <source>
        <dbReference type="SAM" id="MobiDB-lite"/>
    </source>
</evidence>
<gene>
    <name evidence="2" type="ORF">Cvel_2699</name>
</gene>
<dbReference type="VEuPathDB" id="CryptoDB:Cvel_2699"/>
<reference evidence="2" key="1">
    <citation type="submission" date="2014-11" db="EMBL/GenBank/DDBJ databases">
        <authorList>
            <person name="Otto D Thomas"/>
            <person name="Naeem Raeece"/>
        </authorList>
    </citation>
    <scope>NUCLEOTIDE SEQUENCE</scope>
</reference>
<feature type="region of interest" description="Disordered" evidence="1">
    <location>
        <begin position="96"/>
        <end position="148"/>
    </location>
</feature>